<evidence type="ECO:0000259" key="1">
    <source>
        <dbReference type="PROSITE" id="PS51186"/>
    </source>
</evidence>
<dbReference type="SUPFAM" id="SSF55729">
    <property type="entry name" value="Acyl-CoA N-acyltransferases (Nat)"/>
    <property type="match status" value="1"/>
</dbReference>
<comment type="caution">
    <text evidence="2">The sequence shown here is derived from an EMBL/GenBank/DDBJ whole genome shotgun (WGS) entry which is preliminary data.</text>
</comment>
<name>A0A317ZEC3_9BACT</name>
<protein>
    <submittedName>
        <fullName evidence="2">GNAT family N-acetyltransferase</fullName>
    </submittedName>
</protein>
<dbReference type="Gene3D" id="3.40.630.30">
    <property type="match status" value="1"/>
</dbReference>
<dbReference type="OrthoDB" id="948250at2"/>
<dbReference type="AlphaFoldDB" id="A0A317ZEC3"/>
<dbReference type="FunCoup" id="A0A317ZEC3">
    <property type="interactions" value="121"/>
</dbReference>
<dbReference type="EMBL" id="QHJQ01000013">
    <property type="protein sequence ID" value="PXA03062.1"/>
    <property type="molecule type" value="Genomic_DNA"/>
</dbReference>
<organism evidence="2 3">
    <name type="scientific">Coraliomargarita sinensis</name>
    <dbReference type="NCBI Taxonomy" id="2174842"/>
    <lineage>
        <taxon>Bacteria</taxon>
        <taxon>Pseudomonadati</taxon>
        <taxon>Verrucomicrobiota</taxon>
        <taxon>Opitutia</taxon>
        <taxon>Puniceicoccales</taxon>
        <taxon>Coraliomargaritaceae</taxon>
        <taxon>Coraliomargarita</taxon>
    </lineage>
</organism>
<accession>A0A317ZEC3</accession>
<dbReference type="Pfam" id="PF00583">
    <property type="entry name" value="Acetyltransf_1"/>
    <property type="match status" value="1"/>
</dbReference>
<dbReference type="InterPro" id="IPR000182">
    <property type="entry name" value="GNAT_dom"/>
</dbReference>
<reference evidence="2 3" key="1">
    <citation type="submission" date="2018-05" db="EMBL/GenBank/DDBJ databases">
        <title>Coraliomargarita sinensis sp. nov., isolated from a marine solar saltern.</title>
        <authorList>
            <person name="Zhou L.Y."/>
        </authorList>
    </citation>
    <scope>NUCLEOTIDE SEQUENCE [LARGE SCALE GENOMIC DNA]</scope>
    <source>
        <strain evidence="2 3">WN38</strain>
    </source>
</reference>
<gene>
    <name evidence="2" type="ORF">DDZ13_14190</name>
</gene>
<dbReference type="InParanoid" id="A0A317ZEC3"/>
<proteinExistence type="predicted"/>
<feature type="domain" description="N-acetyltransferase" evidence="1">
    <location>
        <begin position="1"/>
        <end position="162"/>
    </location>
</feature>
<dbReference type="GO" id="GO:0016747">
    <property type="term" value="F:acyltransferase activity, transferring groups other than amino-acyl groups"/>
    <property type="evidence" value="ECO:0007669"/>
    <property type="project" value="InterPro"/>
</dbReference>
<dbReference type="PANTHER" id="PTHR43072:SF60">
    <property type="entry name" value="L-2,4-DIAMINOBUTYRIC ACID ACETYLTRANSFERASE"/>
    <property type="match status" value="1"/>
</dbReference>
<sequence length="177" mass="20159">MKIETASLAYLESFWKAVDSVARERKFLHFVKAPEIESTHTFLKEIQENEWTQVFAIEAGEVVGWCDIIPYPYEGSKHVARMGMGVVANHRRKGIGEKLLSKAIADAQSKGIKRIEMEVFSTNTPAIELYKKLGFQVEGRKLKARELDGIECDFIIMALHSDQVEPADREYGVLRRT</sequence>
<dbReference type="PROSITE" id="PS51186">
    <property type="entry name" value="GNAT"/>
    <property type="match status" value="1"/>
</dbReference>
<dbReference type="InterPro" id="IPR016181">
    <property type="entry name" value="Acyl_CoA_acyltransferase"/>
</dbReference>
<keyword evidence="3" id="KW-1185">Reference proteome</keyword>
<dbReference type="CDD" id="cd04301">
    <property type="entry name" value="NAT_SF"/>
    <property type="match status" value="1"/>
</dbReference>
<evidence type="ECO:0000313" key="2">
    <source>
        <dbReference type="EMBL" id="PXA03062.1"/>
    </source>
</evidence>
<dbReference type="RefSeq" id="WP_110132116.1">
    <property type="nucleotide sequence ID" value="NZ_QHJQ01000013.1"/>
</dbReference>
<dbReference type="Proteomes" id="UP000247099">
    <property type="component" value="Unassembled WGS sequence"/>
</dbReference>
<dbReference type="PANTHER" id="PTHR43072">
    <property type="entry name" value="N-ACETYLTRANSFERASE"/>
    <property type="match status" value="1"/>
</dbReference>
<evidence type="ECO:0000313" key="3">
    <source>
        <dbReference type="Proteomes" id="UP000247099"/>
    </source>
</evidence>
<keyword evidence="2" id="KW-0808">Transferase</keyword>